<dbReference type="EMBL" id="CP042831">
    <property type="protein sequence ID" value="QEE50664.1"/>
    <property type="molecule type" value="Genomic_DNA"/>
</dbReference>
<organism evidence="1 2">
    <name type="scientific">Flavobacterium alkalisoli</name>
    <dbReference type="NCBI Taxonomy" id="2602769"/>
    <lineage>
        <taxon>Bacteria</taxon>
        <taxon>Pseudomonadati</taxon>
        <taxon>Bacteroidota</taxon>
        <taxon>Flavobacteriia</taxon>
        <taxon>Flavobacteriales</taxon>
        <taxon>Flavobacteriaceae</taxon>
        <taxon>Flavobacterium</taxon>
    </lineage>
</organism>
<keyword evidence="2" id="KW-1185">Reference proteome</keyword>
<reference evidence="1 2" key="1">
    <citation type="submission" date="2019-08" db="EMBL/GenBank/DDBJ databases">
        <title>Flavobacterium alkalisoli sp. nov., isolated from rhizosphere soil of Suaeda salsa.</title>
        <authorList>
            <person name="Sun J.-Q."/>
            <person name="Xu L."/>
        </authorList>
    </citation>
    <scope>NUCLEOTIDE SEQUENCE [LARGE SCALE GENOMIC DNA]</scope>
    <source>
        <strain evidence="1 2">XS-5</strain>
    </source>
</reference>
<gene>
    <name evidence="1" type="ORF">FUA48_14075</name>
</gene>
<dbReference type="Proteomes" id="UP000321222">
    <property type="component" value="Chromosome"/>
</dbReference>
<evidence type="ECO:0000313" key="1">
    <source>
        <dbReference type="EMBL" id="QEE50664.1"/>
    </source>
</evidence>
<sequence>MIEITAKTSLQSPHIYLQSAGSTGTDSTKGIHLRWMLKNGLSQHLPKGDYATPGINFNKTADFVNIYRAPYQNTGKLATVSFSAIPGTINDSSLYWAYAVSGKMFHVRFKNGSIYAQVRASVNPGQNPQGFIASYMGQGGILEVENQSELSFSVKVNLSNASQATIKTELLSVEENTLTAPRRATLRKTYDFTGINGKKLYSENIRSIRLQCTGTYPTSIDFELYSDLVSDRKITWTLLGKHALTLDDATAFERLEPAANIVNGRWLRYNDNALVNVNNYKLRWSGGSVPPDERIKNGVQRYIQLSDSASNPMAMETFSYDAVEGPGGTQEASEFEISNLQLLVMASLDYHIARMMGLGVLDFGGVVESGSRFIYIAEYVTFGDLQDGLGAREVHHLYCSLPTALTDQRLPVPVDLKAPVPGMYTGNMIESPASITDPDGYSHDGRTRYLSLFNEDLPDEQENAAFFYKNYEFISADLTNPVYAGIEYRKTGQPNWRKPELSNNSRYGNLDSTVSTTYEKRETVSIVIPDPGHALFVHREKESGSHDYSSYGINWFSRATSSSVIRTIESVIVPANDLLPPTNINTVLIQKENPLFLTSAMEQDKYDDIGQADKTLVRMTFEYDHAQELIDYQQKIGNELIEGYTEFPDNEELFAENIELFFRNRLPHTVSGKILSVTNHSNPLLVIIKTTPYELVSTGQEDPELENQVIIPSVPAGTANNFIGSVLVAGEFEYVVQAVNTASTYPEFTVYKRAISGAIINAQTTVVPDEDLESPEAGALFLVVENMQSTTSWNEPTLNNPSGFKINIDQTAVHRESIAIINSDNIAETHVQKFRGIYKNATVKKFMEEVNVADEGEEPVIELKHLGLYEVTFPSFQMPQHSQYTQGHDSVEFYNGTVRIHTLADAQGTRKVFKVVNAKNIGVSGADLTLYISDLSFPADETQQASYEGKIIPDGQSSISQMVNYYPGYKVYLYEDTTLGLTSANILPQGEDDLRYSVFGLRSHDNLYNYDSKLSTPVLMFAKAIREPEPPKQPEGGDYATRPDFFGKSTYTFTTDYKEGHKPYAVQFGRASDIQLLSAVYNRTPQGQQPSTVESIMKNIFLNGEEEFYVNRWNNFLSFNYPDGQFESFPDAQGIALPLPDSPDFIAAINAFIDNHNDFYTNEADVAHITTITSLNQVVIGSTPVHGQLIIRDFFKDTILNCFVPLTEIPIVFSHVKGTGYTPVPKKQKVRDRNGNLLSPTDPEFDMAPMMKVLQQNPYITQFTDFGLDGASNAKYFYAAKEMNMQMKSSDYSPILGPISMVNTSPAASPDVVKVISILENEALGITPAIEFTINAYPKTQHIKKINLYRTSNAADSLSVRTMQLVKTVDLTETMLLSQPQWVFRDDFDDLGYTPYGDPLFYRITVSRQVKYNDSTGALIIDYAPSEVSKVVMSNVVNNTLPESPVLQYYSEPISQGVLNSVILAWDRTVYNGKYHLYKMNSQGNWVKEDTIVTNAAEVYYPLGNHTVLDSEGNPVYHHYKVLAENFSGMISTKENILTIYSEDNWQDIGGIGDMIVGGTFLIR</sequence>
<dbReference type="RefSeq" id="WP_147584118.1">
    <property type="nucleotide sequence ID" value="NZ_CP042831.1"/>
</dbReference>
<dbReference type="OrthoDB" id="717548at2"/>
<evidence type="ECO:0000313" key="2">
    <source>
        <dbReference type="Proteomes" id="UP000321222"/>
    </source>
</evidence>
<accession>A0A5B9FUU0</accession>
<protein>
    <submittedName>
        <fullName evidence="1">Uncharacterized protein</fullName>
    </submittedName>
</protein>
<name>A0A5B9FUU0_9FLAO</name>
<dbReference type="KEGG" id="fak:FUA48_14075"/>
<proteinExistence type="predicted"/>